<dbReference type="Proteomes" id="UP000467841">
    <property type="component" value="Unassembled WGS sequence"/>
</dbReference>
<evidence type="ECO:0000313" key="2">
    <source>
        <dbReference type="EMBL" id="CAA7029581.1"/>
    </source>
</evidence>
<evidence type="ECO:0000313" key="3">
    <source>
        <dbReference type="EMBL" id="CAA7029588.1"/>
    </source>
</evidence>
<protein>
    <submittedName>
        <fullName evidence="4">Uncharacterized protein</fullName>
    </submittedName>
</protein>
<dbReference type="EMBL" id="CACVBM020001085">
    <property type="protein sequence ID" value="CAA7029588.1"/>
    <property type="molecule type" value="Genomic_DNA"/>
</dbReference>
<dbReference type="EMBL" id="CACVBM020001084">
    <property type="protein sequence ID" value="CAA7029581.1"/>
    <property type="molecule type" value="Genomic_DNA"/>
</dbReference>
<dbReference type="EMBL" id="CACVBM020001588">
    <property type="protein sequence ID" value="CAA7054760.1"/>
    <property type="molecule type" value="Genomic_DNA"/>
</dbReference>
<dbReference type="AlphaFoldDB" id="A0A6D2KN66"/>
<keyword evidence="5" id="KW-1185">Reference proteome</keyword>
<name>A0A6D2KN66_9BRAS</name>
<gene>
    <name evidence="1" type="ORF">MERR_LOCUS16441</name>
    <name evidence="2" type="ORF">MERR_LOCUS16816</name>
    <name evidence="3" type="ORF">MERR_LOCUS16823</name>
    <name evidence="4" type="ORF">MERR_LOCUS41996</name>
</gene>
<evidence type="ECO:0000313" key="4">
    <source>
        <dbReference type="EMBL" id="CAA7054760.1"/>
    </source>
</evidence>
<evidence type="ECO:0000313" key="1">
    <source>
        <dbReference type="EMBL" id="CAA7029206.1"/>
    </source>
</evidence>
<reference evidence="4 5" key="1">
    <citation type="submission" date="2020-01" db="EMBL/GenBank/DDBJ databases">
        <authorList>
            <person name="Mishra B."/>
        </authorList>
    </citation>
    <scope>NUCLEOTIDE SEQUENCE [LARGE SCALE GENOMIC DNA]</scope>
</reference>
<dbReference type="EMBL" id="CACVBM020001078">
    <property type="protein sequence ID" value="CAA7029206.1"/>
    <property type="molecule type" value="Genomic_DNA"/>
</dbReference>
<accession>A0A6D2KN66</accession>
<evidence type="ECO:0000313" key="5">
    <source>
        <dbReference type="Proteomes" id="UP000467841"/>
    </source>
</evidence>
<organism evidence="4 5">
    <name type="scientific">Microthlaspi erraticum</name>
    <dbReference type="NCBI Taxonomy" id="1685480"/>
    <lineage>
        <taxon>Eukaryota</taxon>
        <taxon>Viridiplantae</taxon>
        <taxon>Streptophyta</taxon>
        <taxon>Embryophyta</taxon>
        <taxon>Tracheophyta</taxon>
        <taxon>Spermatophyta</taxon>
        <taxon>Magnoliopsida</taxon>
        <taxon>eudicotyledons</taxon>
        <taxon>Gunneridae</taxon>
        <taxon>Pentapetalae</taxon>
        <taxon>rosids</taxon>
        <taxon>malvids</taxon>
        <taxon>Brassicales</taxon>
        <taxon>Brassicaceae</taxon>
        <taxon>Coluteocarpeae</taxon>
        <taxon>Microthlaspi</taxon>
    </lineage>
</organism>
<proteinExistence type="predicted"/>
<sequence>MFYRAEGSVFSTPSSLLPIRLTMSLQSTFRASQQEQKAPALSCFCSTKSMEATTEESTGIAMTIMIDQTYEFLPSFGS</sequence>